<feature type="region of interest" description="Disordered" evidence="1">
    <location>
        <begin position="136"/>
        <end position="158"/>
    </location>
</feature>
<comment type="caution">
    <text evidence="2">The sequence shown here is derived from an EMBL/GenBank/DDBJ whole genome shotgun (WGS) entry which is preliminary data.</text>
</comment>
<feature type="compositionally biased region" description="Basic and acidic residues" evidence="1">
    <location>
        <begin position="200"/>
        <end position="237"/>
    </location>
</feature>
<evidence type="ECO:0000313" key="2">
    <source>
        <dbReference type="EMBL" id="GJJ12757.1"/>
    </source>
</evidence>
<dbReference type="AlphaFoldDB" id="A0AAV5AGB3"/>
<proteinExistence type="predicted"/>
<gene>
    <name evidence="2" type="ORF">Clacol_007002</name>
</gene>
<feature type="region of interest" description="Disordered" evidence="1">
    <location>
        <begin position="196"/>
        <end position="269"/>
    </location>
</feature>
<keyword evidence="3" id="KW-1185">Reference proteome</keyword>
<dbReference type="EMBL" id="BPWL01000007">
    <property type="protein sequence ID" value="GJJ12757.1"/>
    <property type="molecule type" value="Genomic_DNA"/>
</dbReference>
<feature type="region of interest" description="Disordered" evidence="1">
    <location>
        <begin position="17"/>
        <end position="37"/>
    </location>
</feature>
<evidence type="ECO:0000313" key="3">
    <source>
        <dbReference type="Proteomes" id="UP001050691"/>
    </source>
</evidence>
<sequence length="307" mass="35862">MSDDYSHLYHIRYQQSSAVSPIASSPASTTSSSSSSSKLSLKNFHVCRRTATTTTTSHDIAHFLDPAYSKQQSQPHMSSSSSNHHYVDNIETHELDFRLFAPATHSPKRRDFLAILSTNDEDEDEKDTYSYWAEEEKENNRQYHHRTSFDSYRSPSRASDPIYTYSNYQHFDQSYAYRPANNDWYDEPSSTTGDVFYLSDEERQPRSQTRSRRESNKLRRKKLESESKLGECERELNEFDDDEKFEQSQQEDEKEKGRQARSMSPLSASTTHSFRRQWLALRLRTQFAAFRARRNMSKLVRYATAAA</sequence>
<protein>
    <submittedName>
        <fullName evidence="2">Uncharacterized protein</fullName>
    </submittedName>
</protein>
<organism evidence="2 3">
    <name type="scientific">Clathrus columnatus</name>
    <dbReference type="NCBI Taxonomy" id="1419009"/>
    <lineage>
        <taxon>Eukaryota</taxon>
        <taxon>Fungi</taxon>
        <taxon>Dikarya</taxon>
        <taxon>Basidiomycota</taxon>
        <taxon>Agaricomycotina</taxon>
        <taxon>Agaricomycetes</taxon>
        <taxon>Phallomycetidae</taxon>
        <taxon>Phallales</taxon>
        <taxon>Clathraceae</taxon>
        <taxon>Clathrus</taxon>
    </lineage>
</organism>
<dbReference type="Proteomes" id="UP001050691">
    <property type="component" value="Unassembled WGS sequence"/>
</dbReference>
<name>A0AAV5AGB3_9AGAM</name>
<evidence type="ECO:0000256" key="1">
    <source>
        <dbReference type="SAM" id="MobiDB-lite"/>
    </source>
</evidence>
<accession>A0AAV5AGB3</accession>
<feature type="compositionally biased region" description="Acidic residues" evidence="1">
    <location>
        <begin position="238"/>
        <end position="250"/>
    </location>
</feature>
<reference evidence="2" key="1">
    <citation type="submission" date="2021-10" db="EMBL/GenBank/DDBJ databases">
        <title>De novo Genome Assembly of Clathrus columnatus (Basidiomycota, Fungi) Using Illumina and Nanopore Sequence Data.</title>
        <authorList>
            <person name="Ogiso-Tanaka E."/>
            <person name="Itagaki H."/>
            <person name="Hosoya T."/>
            <person name="Hosaka K."/>
        </authorList>
    </citation>
    <scope>NUCLEOTIDE SEQUENCE</scope>
    <source>
        <strain evidence="2">MO-923</strain>
    </source>
</reference>